<reference evidence="1 2" key="1">
    <citation type="journal article" date="2016" name="Nat. Commun.">
        <title>Thousands of microbial genomes shed light on interconnected biogeochemical processes in an aquifer system.</title>
        <authorList>
            <person name="Anantharaman K."/>
            <person name="Brown C.T."/>
            <person name="Hug L.A."/>
            <person name="Sharon I."/>
            <person name="Castelle C.J."/>
            <person name="Probst A.J."/>
            <person name="Thomas B.C."/>
            <person name="Singh A."/>
            <person name="Wilkins M.J."/>
            <person name="Karaoz U."/>
            <person name="Brodie E.L."/>
            <person name="Williams K.H."/>
            <person name="Hubbard S.S."/>
            <person name="Banfield J.F."/>
        </authorList>
    </citation>
    <scope>NUCLEOTIDE SEQUENCE [LARGE SCALE GENOMIC DNA]</scope>
</reference>
<dbReference type="EMBL" id="MFGB01000016">
    <property type="protein sequence ID" value="OGF26267.1"/>
    <property type="molecule type" value="Genomic_DNA"/>
</dbReference>
<accession>A0A1F5SHS0</accession>
<evidence type="ECO:0000313" key="1">
    <source>
        <dbReference type="EMBL" id="OGF26267.1"/>
    </source>
</evidence>
<dbReference type="STRING" id="1797994.A2227_03200"/>
<dbReference type="Proteomes" id="UP000178367">
    <property type="component" value="Unassembled WGS sequence"/>
</dbReference>
<evidence type="ECO:0000313" key="2">
    <source>
        <dbReference type="Proteomes" id="UP000178367"/>
    </source>
</evidence>
<protein>
    <submittedName>
        <fullName evidence="1">Uncharacterized protein</fullName>
    </submittedName>
</protein>
<name>A0A1F5SHS0_9BACT</name>
<gene>
    <name evidence="1" type="ORF">A2227_03200</name>
</gene>
<comment type="caution">
    <text evidence="1">The sequence shown here is derived from an EMBL/GenBank/DDBJ whole genome shotgun (WGS) entry which is preliminary data.</text>
</comment>
<proteinExistence type="predicted"/>
<organism evidence="1 2">
    <name type="scientific">Candidatus Falkowbacteria bacterium RIFOXYA2_FULL_47_19</name>
    <dbReference type="NCBI Taxonomy" id="1797994"/>
    <lineage>
        <taxon>Bacteria</taxon>
        <taxon>Candidatus Falkowiibacteriota</taxon>
    </lineage>
</organism>
<sequence>MARKTKPKNKNMGTQSIKIQLVLSREYEEMLSVPGGTERVFQAVIREISEKTSLEVRLMPKRRWSEDCERTEAEPAIGF</sequence>
<dbReference type="AlphaFoldDB" id="A0A1F5SHS0"/>